<dbReference type="AlphaFoldDB" id="A0A6A6SZE9"/>
<proteinExistence type="predicted"/>
<sequence length="255" mass="29474">MGSLTSLTPMGPGEDAESKTKSGYLDSLSLATQDPLYLVPKAHTNDPAYLDRAPRLLRKCIDVYWEDTQFEMDKNQNIHTYPDDVPQEAVYRLIACISPEETPYLPLYDVRVKQGVDPTRKNLTSEDLETQRIEWTLDALWELRDLSNTLGVCHPTNLAMERMLSQARKQKPDVFPSTGKAFDVLDISVQRFNDIADNDEHWFRFFVRAFTQRGEEGWKRLEREGLTTWNPKTWQEMLKYYMCETSGVKLPGEGK</sequence>
<organism evidence="2 3">
    <name type="scientific">Lophiostoma macrostomum CBS 122681</name>
    <dbReference type="NCBI Taxonomy" id="1314788"/>
    <lineage>
        <taxon>Eukaryota</taxon>
        <taxon>Fungi</taxon>
        <taxon>Dikarya</taxon>
        <taxon>Ascomycota</taxon>
        <taxon>Pezizomycotina</taxon>
        <taxon>Dothideomycetes</taxon>
        <taxon>Pleosporomycetidae</taxon>
        <taxon>Pleosporales</taxon>
        <taxon>Lophiostomataceae</taxon>
        <taxon>Lophiostoma</taxon>
    </lineage>
</organism>
<accession>A0A6A6SZE9</accession>
<evidence type="ECO:0000256" key="1">
    <source>
        <dbReference type="SAM" id="MobiDB-lite"/>
    </source>
</evidence>
<name>A0A6A6SZE9_9PLEO</name>
<feature type="region of interest" description="Disordered" evidence="1">
    <location>
        <begin position="1"/>
        <end position="22"/>
    </location>
</feature>
<keyword evidence="3" id="KW-1185">Reference proteome</keyword>
<dbReference type="EMBL" id="MU004391">
    <property type="protein sequence ID" value="KAF2652910.1"/>
    <property type="molecule type" value="Genomic_DNA"/>
</dbReference>
<gene>
    <name evidence="2" type="ORF">K491DRAFT_680937</name>
</gene>
<protein>
    <submittedName>
        <fullName evidence="2">Uncharacterized protein</fullName>
    </submittedName>
</protein>
<reference evidence="2" key="1">
    <citation type="journal article" date="2020" name="Stud. Mycol.">
        <title>101 Dothideomycetes genomes: a test case for predicting lifestyles and emergence of pathogens.</title>
        <authorList>
            <person name="Haridas S."/>
            <person name="Albert R."/>
            <person name="Binder M."/>
            <person name="Bloem J."/>
            <person name="Labutti K."/>
            <person name="Salamov A."/>
            <person name="Andreopoulos B."/>
            <person name="Baker S."/>
            <person name="Barry K."/>
            <person name="Bills G."/>
            <person name="Bluhm B."/>
            <person name="Cannon C."/>
            <person name="Castanera R."/>
            <person name="Culley D."/>
            <person name="Daum C."/>
            <person name="Ezra D."/>
            <person name="Gonzalez J."/>
            <person name="Henrissat B."/>
            <person name="Kuo A."/>
            <person name="Liang C."/>
            <person name="Lipzen A."/>
            <person name="Lutzoni F."/>
            <person name="Magnuson J."/>
            <person name="Mondo S."/>
            <person name="Nolan M."/>
            <person name="Ohm R."/>
            <person name="Pangilinan J."/>
            <person name="Park H.-J."/>
            <person name="Ramirez L."/>
            <person name="Alfaro M."/>
            <person name="Sun H."/>
            <person name="Tritt A."/>
            <person name="Yoshinaga Y."/>
            <person name="Zwiers L.-H."/>
            <person name="Turgeon B."/>
            <person name="Goodwin S."/>
            <person name="Spatafora J."/>
            <person name="Crous P."/>
            <person name="Grigoriev I."/>
        </authorList>
    </citation>
    <scope>NUCLEOTIDE SEQUENCE</scope>
    <source>
        <strain evidence="2">CBS 122681</strain>
    </source>
</reference>
<evidence type="ECO:0000313" key="3">
    <source>
        <dbReference type="Proteomes" id="UP000799324"/>
    </source>
</evidence>
<dbReference type="Proteomes" id="UP000799324">
    <property type="component" value="Unassembled WGS sequence"/>
</dbReference>
<evidence type="ECO:0000313" key="2">
    <source>
        <dbReference type="EMBL" id="KAF2652910.1"/>
    </source>
</evidence>